<dbReference type="GO" id="GO:0004674">
    <property type="term" value="F:protein serine/threonine kinase activity"/>
    <property type="evidence" value="ECO:0007669"/>
    <property type="project" value="TreeGrafter"/>
</dbReference>
<dbReference type="Gene3D" id="1.10.510.10">
    <property type="entry name" value="Transferase(Phosphotransferase) domain 1"/>
    <property type="match status" value="1"/>
</dbReference>
<dbReference type="PATRIC" id="fig|1348334.3.peg.262"/>
<sequence>MADVLTLTLLDPQDKTPQKQWKFEDQSVIEIGRASDNQVVIVDPLVSRYHLQLRKLSENPLKWMLVNKGTNGTFVNGVLTSQAVVTEGILIELAKGGPLLQLNWQFIRPVSIPNTSGCSHAGNPPNNLFCIHCGLPIHIERSIRNYHVLRTLGQGGMGTTTLAWNAESSLPQTLGQIRIPALVVLKEMNADMAQIAKSQELFEREARTLKGLNHEGIPQFYDFFVEEGKKYLAMEMVHGQDLEKIVQHRGPVTPPQAINWMIQTCEVLGYLHVQDPPIIHRDIKPANLLLRNLDQRIVVLDFGAVKEIGTPPGTRIGAEGYSAPEQDRGQPLTLSDLYAIGSTLIFLLTGESPLNFYGKRGGSYGFNLESVPTITPELRTVIERVTEYRPRDRYPDAQHLCQALRDCLN</sequence>
<dbReference type="InterPro" id="IPR008271">
    <property type="entry name" value="Ser/Thr_kinase_AS"/>
</dbReference>
<dbReference type="SUPFAM" id="SSF56112">
    <property type="entry name" value="Protein kinase-like (PK-like)"/>
    <property type="match status" value="1"/>
</dbReference>
<dbReference type="InterPro" id="IPR008984">
    <property type="entry name" value="SMAD_FHA_dom_sf"/>
</dbReference>
<proteinExistence type="predicted"/>
<accession>U7QQX0</accession>
<dbReference type="Pfam" id="PF00498">
    <property type="entry name" value="FHA"/>
    <property type="match status" value="1"/>
</dbReference>
<dbReference type="InterPro" id="IPR000253">
    <property type="entry name" value="FHA_dom"/>
</dbReference>
<evidence type="ECO:0000256" key="2">
    <source>
        <dbReference type="ARBA" id="ARBA00022840"/>
    </source>
</evidence>
<dbReference type="PANTHER" id="PTHR24363:SF7">
    <property type="entry name" value="SERINE_THREONINE-PROTEIN KINASE-LIKE PROTEIN E"/>
    <property type="match status" value="1"/>
</dbReference>
<organism evidence="5 6">
    <name type="scientific">Lyngbya aestuarii BL J</name>
    <dbReference type="NCBI Taxonomy" id="1348334"/>
    <lineage>
        <taxon>Bacteria</taxon>
        <taxon>Bacillati</taxon>
        <taxon>Cyanobacteriota</taxon>
        <taxon>Cyanophyceae</taxon>
        <taxon>Oscillatoriophycideae</taxon>
        <taxon>Oscillatoriales</taxon>
        <taxon>Microcoleaceae</taxon>
        <taxon>Lyngbya</taxon>
    </lineage>
</organism>
<keyword evidence="1" id="KW-0547">Nucleotide-binding</keyword>
<dbReference type="InterPro" id="IPR000719">
    <property type="entry name" value="Prot_kinase_dom"/>
</dbReference>
<dbReference type="RefSeq" id="WP_023064177.1">
    <property type="nucleotide sequence ID" value="NZ_AUZM01000002.1"/>
</dbReference>
<comment type="caution">
    <text evidence="5">The sequence shown here is derived from an EMBL/GenBank/DDBJ whole genome shotgun (WGS) entry which is preliminary data.</text>
</comment>
<feature type="domain" description="Protein kinase" evidence="4">
    <location>
        <begin position="146"/>
        <end position="405"/>
    </location>
</feature>
<dbReference type="InterPro" id="IPR011009">
    <property type="entry name" value="Kinase-like_dom_sf"/>
</dbReference>
<dbReference type="Pfam" id="PF00069">
    <property type="entry name" value="Pkinase"/>
    <property type="match status" value="1"/>
</dbReference>
<dbReference type="PROSITE" id="PS00108">
    <property type="entry name" value="PROTEIN_KINASE_ST"/>
    <property type="match status" value="1"/>
</dbReference>
<dbReference type="PROSITE" id="PS50006">
    <property type="entry name" value="FHA_DOMAIN"/>
    <property type="match status" value="1"/>
</dbReference>
<dbReference type="AlphaFoldDB" id="U7QQX0"/>
<keyword evidence="6" id="KW-1185">Reference proteome</keyword>
<dbReference type="GO" id="GO:0005524">
    <property type="term" value="F:ATP binding"/>
    <property type="evidence" value="ECO:0007669"/>
    <property type="project" value="UniProtKB-KW"/>
</dbReference>
<dbReference type="CDD" id="cd14014">
    <property type="entry name" value="STKc_PknB_like"/>
    <property type="match status" value="1"/>
</dbReference>
<evidence type="ECO:0000259" key="4">
    <source>
        <dbReference type="PROSITE" id="PS50011"/>
    </source>
</evidence>
<name>U7QQX0_9CYAN</name>
<protein>
    <submittedName>
        <fullName evidence="5">FHA domain protein</fullName>
    </submittedName>
</protein>
<dbReference type="Proteomes" id="UP000017127">
    <property type="component" value="Unassembled WGS sequence"/>
</dbReference>
<gene>
    <name evidence="5" type="ORF">M595_0267</name>
</gene>
<evidence type="ECO:0000313" key="5">
    <source>
        <dbReference type="EMBL" id="ERT09677.1"/>
    </source>
</evidence>
<dbReference type="SMART" id="SM00240">
    <property type="entry name" value="FHA"/>
    <property type="match status" value="1"/>
</dbReference>
<dbReference type="Gene3D" id="2.60.200.20">
    <property type="match status" value="1"/>
</dbReference>
<dbReference type="PANTHER" id="PTHR24363">
    <property type="entry name" value="SERINE/THREONINE PROTEIN KINASE"/>
    <property type="match status" value="1"/>
</dbReference>
<dbReference type="SMART" id="SM00220">
    <property type="entry name" value="S_TKc"/>
    <property type="match status" value="1"/>
</dbReference>
<evidence type="ECO:0000256" key="1">
    <source>
        <dbReference type="ARBA" id="ARBA00022741"/>
    </source>
</evidence>
<reference evidence="5 6" key="1">
    <citation type="journal article" date="2013" name="Front. Microbiol.">
        <title>Comparative genomic analyses of the cyanobacterium, Lyngbya aestuarii BL J, a powerful hydrogen producer.</title>
        <authorList>
            <person name="Kothari A."/>
            <person name="Vaughn M."/>
            <person name="Garcia-Pichel F."/>
        </authorList>
    </citation>
    <scope>NUCLEOTIDE SEQUENCE [LARGE SCALE GENOMIC DNA]</scope>
    <source>
        <strain evidence="5 6">BL J</strain>
    </source>
</reference>
<keyword evidence="2" id="KW-0067">ATP-binding</keyword>
<evidence type="ECO:0000259" key="3">
    <source>
        <dbReference type="PROSITE" id="PS50006"/>
    </source>
</evidence>
<evidence type="ECO:0000313" key="6">
    <source>
        <dbReference type="Proteomes" id="UP000017127"/>
    </source>
</evidence>
<dbReference type="OrthoDB" id="502205at2"/>
<dbReference type="EMBL" id="AUZM01000002">
    <property type="protein sequence ID" value="ERT09677.1"/>
    <property type="molecule type" value="Genomic_DNA"/>
</dbReference>
<dbReference type="SUPFAM" id="SSF49879">
    <property type="entry name" value="SMAD/FHA domain"/>
    <property type="match status" value="1"/>
</dbReference>
<feature type="domain" description="FHA" evidence="3">
    <location>
        <begin position="29"/>
        <end position="80"/>
    </location>
</feature>
<dbReference type="PROSITE" id="PS50011">
    <property type="entry name" value="PROTEIN_KINASE_DOM"/>
    <property type="match status" value="1"/>
</dbReference>